<dbReference type="PRINTS" id="PR00134">
    <property type="entry name" value="GLHYDRLASE10"/>
</dbReference>
<keyword evidence="2 6" id="KW-0378">Hydrolase</keyword>
<reference evidence="10 11" key="1">
    <citation type="submission" date="2016-10" db="EMBL/GenBank/DDBJ databases">
        <authorList>
            <person name="de Groot N.N."/>
        </authorList>
    </citation>
    <scope>NUCLEOTIDE SEQUENCE [LARGE SCALE GENOMIC DNA]</scope>
    <source>
        <strain evidence="10 11">DSM 1801</strain>
    </source>
</reference>
<name>A0A1I0AID2_9FIRM</name>
<evidence type="ECO:0000256" key="6">
    <source>
        <dbReference type="RuleBase" id="RU361174"/>
    </source>
</evidence>
<evidence type="ECO:0000256" key="2">
    <source>
        <dbReference type="ARBA" id="ARBA00022801"/>
    </source>
</evidence>
<sequence>MKKILSALLTLALVCSLFAGMPIVKAAPSNATLLNTYASLFGHTGTCVYPAQWDNGSIRNFIKGEYNSITMENEMKPDAVLRSNTMSVSQAKAQGYNIPSNYTDSKVPTLNFSTIDKMMKAAAENGLQIRYHVLVWHAQTPDWFFRANYSSGSGYVGKSQMNARLEFYIRSVMDHVMNSQYANTVYAWDVVNEYMHAQNCGWLSIYGGVNTRPDFVKLAFQIAHSELVKFNKQNSVSLFYNDFNTYMDCDKIISMINFINAEGKICNGIGMQSHLSSSFPSPSYYKQALDKFVKQGYEIQITELDAGGKNDSDQATYYKQIMSAILSAKKAGGNITGITWWGLHDGASWRGNDKPLLFSSLGVKKPAYTAVLDAYFDAGYQIGSKPSNPSTPVVSKAPVVSEKLDDGTYYIKNVLSGKYLQVKDNKGADVQNVEIGTGTGVQGQKWVLKNNSDGTVTLTSALGNYSLDIANGVDEDGANVQIYSSWGGDAQKFYVVKTATNGVYEISTKASAGTKVLDVYERRTDDGTNIIQWTSNGGTNQQFVFEKVNSTTTPSVAPSTAPSVAPSAAPSAAPVTSTGVTYDYKVVSDWGNGFQGQVVVTNKSGKAINNWTLTFNANFKVASLWGADFAGQSGSKVTVKAPSWDGNLANGASVTINFVAEGSDKSAPSSYTIG</sequence>
<comment type="similarity">
    <text evidence="1 6">Belongs to the glycosyl hydrolase 10 (cellulase F) family.</text>
</comment>
<dbReference type="SMART" id="SM00633">
    <property type="entry name" value="Glyco_10"/>
    <property type="match status" value="1"/>
</dbReference>
<feature type="signal peptide" evidence="7">
    <location>
        <begin position="1"/>
        <end position="26"/>
    </location>
</feature>
<dbReference type="InterPro" id="IPR017853">
    <property type="entry name" value="GH"/>
</dbReference>
<organism evidence="10 11">
    <name type="scientific">[Clostridium] polysaccharolyticum</name>
    <dbReference type="NCBI Taxonomy" id="29364"/>
    <lineage>
        <taxon>Bacteria</taxon>
        <taxon>Bacillati</taxon>
        <taxon>Bacillota</taxon>
        <taxon>Clostridia</taxon>
        <taxon>Lachnospirales</taxon>
        <taxon>Lachnospiraceae</taxon>
    </lineage>
</organism>
<dbReference type="PANTHER" id="PTHR31490">
    <property type="entry name" value="GLYCOSYL HYDROLASE"/>
    <property type="match status" value="1"/>
</dbReference>
<feature type="chain" id="PRO_5011492096" description="Beta-xylanase" evidence="7">
    <location>
        <begin position="27"/>
        <end position="674"/>
    </location>
</feature>
<protein>
    <recommendedName>
        <fullName evidence="6">Beta-xylanase</fullName>
        <ecNumber evidence="6">3.2.1.8</ecNumber>
    </recommendedName>
</protein>
<dbReference type="Pfam" id="PF00553">
    <property type="entry name" value="CBM_2"/>
    <property type="match status" value="1"/>
</dbReference>
<keyword evidence="11" id="KW-1185">Reference proteome</keyword>
<evidence type="ECO:0000313" key="11">
    <source>
        <dbReference type="Proteomes" id="UP000199800"/>
    </source>
</evidence>
<feature type="domain" description="GH10" evidence="9">
    <location>
        <begin position="27"/>
        <end position="374"/>
    </location>
</feature>
<dbReference type="GO" id="GO:0045493">
    <property type="term" value="P:xylan catabolic process"/>
    <property type="evidence" value="ECO:0007669"/>
    <property type="project" value="UniProtKB-KW"/>
</dbReference>
<dbReference type="SUPFAM" id="SSF51445">
    <property type="entry name" value="(Trans)glycosidases"/>
    <property type="match status" value="1"/>
</dbReference>
<accession>A0A1I0AID2</accession>
<dbReference type="SUPFAM" id="SSF50370">
    <property type="entry name" value="Ricin B-like lectins"/>
    <property type="match status" value="1"/>
</dbReference>
<dbReference type="SMART" id="SM00637">
    <property type="entry name" value="CBD_II"/>
    <property type="match status" value="1"/>
</dbReference>
<evidence type="ECO:0000256" key="3">
    <source>
        <dbReference type="ARBA" id="ARBA00023277"/>
    </source>
</evidence>
<dbReference type="InterPro" id="IPR012291">
    <property type="entry name" value="CBM2_carb-bd_dom_sf"/>
</dbReference>
<keyword evidence="4 6" id="KW-0326">Glycosidase</keyword>
<dbReference type="Gene3D" id="3.20.20.80">
    <property type="entry name" value="Glycosidases"/>
    <property type="match status" value="1"/>
</dbReference>
<dbReference type="PROSITE" id="PS51173">
    <property type="entry name" value="CBM2"/>
    <property type="match status" value="1"/>
</dbReference>
<dbReference type="Pfam" id="PF00331">
    <property type="entry name" value="Glyco_hydro_10"/>
    <property type="match status" value="1"/>
</dbReference>
<evidence type="ECO:0000256" key="1">
    <source>
        <dbReference type="ARBA" id="ARBA00007495"/>
    </source>
</evidence>
<dbReference type="CDD" id="cd00161">
    <property type="entry name" value="beta-trefoil_Ricin-like"/>
    <property type="match status" value="1"/>
</dbReference>
<dbReference type="Gene3D" id="2.80.10.50">
    <property type="match status" value="2"/>
</dbReference>
<keyword evidence="7" id="KW-0732">Signal</keyword>
<evidence type="ECO:0000313" key="10">
    <source>
        <dbReference type="EMBL" id="SES93973.1"/>
    </source>
</evidence>
<dbReference type="PROSITE" id="PS50231">
    <property type="entry name" value="RICIN_B_LECTIN"/>
    <property type="match status" value="1"/>
</dbReference>
<evidence type="ECO:0000256" key="4">
    <source>
        <dbReference type="ARBA" id="ARBA00023295"/>
    </source>
</evidence>
<dbReference type="InterPro" id="IPR001000">
    <property type="entry name" value="GH10_dom"/>
</dbReference>
<dbReference type="InterPro" id="IPR001919">
    <property type="entry name" value="CBD2"/>
</dbReference>
<dbReference type="GO" id="GO:0030247">
    <property type="term" value="F:polysaccharide binding"/>
    <property type="evidence" value="ECO:0007669"/>
    <property type="project" value="UniProtKB-UniRule"/>
</dbReference>
<gene>
    <name evidence="10" type="ORF">SAMN04487772_105165</name>
</gene>
<evidence type="ECO:0000256" key="7">
    <source>
        <dbReference type="SAM" id="SignalP"/>
    </source>
</evidence>
<evidence type="ECO:0000256" key="5">
    <source>
        <dbReference type="ARBA" id="ARBA00023326"/>
    </source>
</evidence>
<comment type="catalytic activity">
    <reaction evidence="6">
        <text>Endohydrolysis of (1-&gt;4)-beta-D-xylosidic linkages in xylans.</text>
        <dbReference type="EC" id="3.2.1.8"/>
    </reaction>
</comment>
<dbReference type="SMART" id="SM00458">
    <property type="entry name" value="RICIN"/>
    <property type="match status" value="1"/>
</dbReference>
<dbReference type="InterPro" id="IPR008965">
    <property type="entry name" value="CBM2/CBM3_carb-bd_dom_sf"/>
</dbReference>
<dbReference type="InterPro" id="IPR000772">
    <property type="entry name" value="Ricin_B_lectin"/>
</dbReference>
<dbReference type="InterPro" id="IPR035992">
    <property type="entry name" value="Ricin_B-like_lectins"/>
</dbReference>
<dbReference type="STRING" id="29364.SAMN04487772_105165"/>
<dbReference type="Gene3D" id="2.60.40.290">
    <property type="match status" value="1"/>
</dbReference>
<feature type="domain" description="CBM2" evidence="8">
    <location>
        <begin position="573"/>
        <end position="674"/>
    </location>
</feature>
<dbReference type="PROSITE" id="PS51760">
    <property type="entry name" value="GH10_2"/>
    <property type="match status" value="1"/>
</dbReference>
<evidence type="ECO:0000259" key="8">
    <source>
        <dbReference type="PROSITE" id="PS51173"/>
    </source>
</evidence>
<dbReference type="RefSeq" id="WP_092477131.1">
    <property type="nucleotide sequence ID" value="NZ_FOHN01000005.1"/>
</dbReference>
<dbReference type="PANTHER" id="PTHR31490:SF90">
    <property type="entry name" value="ENDO-1,4-BETA-XYLANASE A"/>
    <property type="match status" value="1"/>
</dbReference>
<dbReference type="Proteomes" id="UP000199800">
    <property type="component" value="Unassembled WGS sequence"/>
</dbReference>
<keyword evidence="5 6" id="KW-0624">Polysaccharide degradation</keyword>
<dbReference type="GO" id="GO:0031176">
    <property type="term" value="F:endo-1,4-beta-xylanase activity"/>
    <property type="evidence" value="ECO:0007669"/>
    <property type="project" value="UniProtKB-EC"/>
</dbReference>
<dbReference type="SUPFAM" id="SSF49384">
    <property type="entry name" value="Carbohydrate-binding domain"/>
    <property type="match status" value="1"/>
</dbReference>
<dbReference type="AlphaFoldDB" id="A0A1I0AID2"/>
<dbReference type="EMBL" id="FOHN01000005">
    <property type="protein sequence ID" value="SES93973.1"/>
    <property type="molecule type" value="Genomic_DNA"/>
</dbReference>
<dbReference type="OrthoDB" id="9809277at2"/>
<dbReference type="Pfam" id="PF14200">
    <property type="entry name" value="RicinB_lectin_2"/>
    <property type="match status" value="2"/>
</dbReference>
<evidence type="ECO:0000259" key="9">
    <source>
        <dbReference type="PROSITE" id="PS51760"/>
    </source>
</evidence>
<proteinExistence type="inferred from homology"/>
<keyword evidence="10" id="KW-0858">Xylan degradation</keyword>
<dbReference type="InterPro" id="IPR044846">
    <property type="entry name" value="GH10"/>
</dbReference>
<keyword evidence="3 6" id="KW-0119">Carbohydrate metabolism</keyword>
<dbReference type="EC" id="3.2.1.8" evidence="6"/>